<dbReference type="GO" id="GO:0005524">
    <property type="term" value="F:ATP binding"/>
    <property type="evidence" value="ECO:0007669"/>
    <property type="project" value="UniProtKB-UniRule"/>
</dbReference>
<keyword evidence="5 8" id="KW-0067">ATP-binding</keyword>
<comment type="function">
    <text evidence="8">Small subunit of the glutamine-dependent carbamoyl phosphate synthetase (CPSase). CPSase catalyzes the formation of carbamoyl phosphate from the ammonia moiety of glutamine, carbonate, and phosphate donated by ATP, constituting the first step of 2 biosynthetic pathways, one leading to arginine and/or urea and the other to pyrimidine nucleotides. The small subunit (glutamine amidotransferase) binds and cleaves glutamine to supply the large subunit with the substrate ammonia.</text>
</comment>
<sequence>MAKQRGYLVLENEAVFGGILLDNTYQTRGEVVFNTSMVGYDQVISDPSYAGQIVVMTFPLIGNYGINANNLESDHPCLRALITREICPGADYGHYQQEITLEEYLHYHHIPCLTGVDTRALTKMIRTRGTMGGILVDSLDNKEELLQAARLALQPPPQGYVMQVSRKAVTRLGAGGKRLVLIDFGVKKSIVTALLKQGCEIFIVPASVSAREILAFNPDGVVLSNGPGDPLDCPYAIQTIAELIGRMPIFGICLGHQLLTLALGGKTYKMPFGHRGGNHPVKDMQTGRVFITSQNHGYAVDEKSLCIPGLKLSFINLNDRSVEGIIHKELALMSVQFHPEAAPGPEDTAYLFDDFMAMIA</sequence>
<organism evidence="10 11">
    <name type="scientific">Syntrophomonas zehnderi OL-4</name>
    <dbReference type="NCBI Taxonomy" id="690567"/>
    <lineage>
        <taxon>Bacteria</taxon>
        <taxon>Bacillati</taxon>
        <taxon>Bacillota</taxon>
        <taxon>Clostridia</taxon>
        <taxon>Eubacteriales</taxon>
        <taxon>Syntrophomonadaceae</taxon>
        <taxon>Syntrophomonas</taxon>
    </lineage>
</organism>
<dbReference type="UniPathway" id="UPA00070">
    <property type="reaction ID" value="UER00115"/>
</dbReference>
<dbReference type="Pfam" id="PF00117">
    <property type="entry name" value="GATase"/>
    <property type="match status" value="1"/>
</dbReference>
<evidence type="ECO:0000259" key="9">
    <source>
        <dbReference type="SMART" id="SM01097"/>
    </source>
</evidence>
<dbReference type="InterPro" id="IPR050472">
    <property type="entry name" value="Anth_synth/Amidotransfase"/>
</dbReference>
<dbReference type="InterPro" id="IPR006274">
    <property type="entry name" value="CarbamoylP_synth_ssu"/>
</dbReference>
<dbReference type="GO" id="GO:0004088">
    <property type="term" value="F:carbamoyl-phosphate synthase (glutamine-hydrolyzing) activity"/>
    <property type="evidence" value="ECO:0007669"/>
    <property type="project" value="UniProtKB-UniRule"/>
</dbReference>
<dbReference type="UniPathway" id="UPA00068">
    <property type="reaction ID" value="UER00171"/>
</dbReference>
<dbReference type="HAMAP" id="MF_01209">
    <property type="entry name" value="CPSase_S_chain"/>
    <property type="match status" value="1"/>
</dbReference>
<dbReference type="AlphaFoldDB" id="A0A0E4GDQ3"/>
<dbReference type="InterPro" id="IPR036480">
    <property type="entry name" value="CarbP_synth_ssu_N_sf"/>
</dbReference>
<evidence type="ECO:0000256" key="6">
    <source>
        <dbReference type="ARBA" id="ARBA00022962"/>
    </source>
</evidence>
<dbReference type="GO" id="GO:0006207">
    <property type="term" value="P:'de novo' pyrimidine nucleobase biosynthetic process"/>
    <property type="evidence" value="ECO:0007669"/>
    <property type="project" value="InterPro"/>
</dbReference>
<evidence type="ECO:0000256" key="8">
    <source>
        <dbReference type="HAMAP-Rule" id="MF_01209"/>
    </source>
</evidence>
<dbReference type="GO" id="GO:0006541">
    <property type="term" value="P:glutamine metabolic process"/>
    <property type="evidence" value="ECO:0007669"/>
    <property type="project" value="InterPro"/>
</dbReference>
<keyword evidence="6 8" id="KW-0315">Glutamine amidotransferase</keyword>
<dbReference type="EC" id="6.3.5.5" evidence="8"/>
<proteinExistence type="inferred from homology"/>
<keyword evidence="8" id="KW-0028">Amino-acid biosynthesis</keyword>
<dbReference type="PRINTS" id="PR00097">
    <property type="entry name" value="ANTSNTHASEII"/>
</dbReference>
<dbReference type="GO" id="GO:0004359">
    <property type="term" value="F:glutaminase activity"/>
    <property type="evidence" value="ECO:0007669"/>
    <property type="project" value="RHEA"/>
</dbReference>
<feature type="binding site" evidence="8">
    <location>
        <position position="254"/>
    </location>
    <ligand>
        <name>L-glutamine</name>
        <dbReference type="ChEBI" id="CHEBI:58359"/>
    </ligand>
</feature>
<comment type="pathway">
    <text evidence="8">Pyrimidine metabolism; UMP biosynthesis via de novo pathway; (S)-dihydroorotate from bicarbonate: step 1/3.</text>
</comment>
<keyword evidence="8" id="KW-0665">Pyrimidine biosynthesis</keyword>
<keyword evidence="3 8" id="KW-0436">Ligase</keyword>
<evidence type="ECO:0000313" key="11">
    <source>
        <dbReference type="Proteomes" id="UP000045545"/>
    </source>
</evidence>
<feature type="active site" evidence="8">
    <location>
        <position position="338"/>
    </location>
</feature>
<feature type="active site" evidence="8">
    <location>
        <position position="340"/>
    </location>
</feature>
<dbReference type="Pfam" id="PF00988">
    <property type="entry name" value="CPSase_sm_chain"/>
    <property type="match status" value="1"/>
</dbReference>
<dbReference type="CDD" id="cd01744">
    <property type="entry name" value="GATase1_CPSase"/>
    <property type="match status" value="1"/>
</dbReference>
<keyword evidence="4 8" id="KW-0547">Nucleotide-binding</keyword>
<comment type="subunit">
    <text evidence="8">Composed of two chains; the small (or glutamine) chain promotes the hydrolysis of glutamine to ammonia, which is used by the large (or ammonia) chain to synthesize carbamoyl phosphate. Tetramer of heterodimers (alpha,beta)4.</text>
</comment>
<feature type="domain" description="Carbamoyl-phosphate synthase small subunit N-terminal" evidence="9">
    <location>
        <begin position="4"/>
        <end position="136"/>
    </location>
</feature>
<evidence type="ECO:0000256" key="3">
    <source>
        <dbReference type="ARBA" id="ARBA00022598"/>
    </source>
</evidence>
<evidence type="ECO:0000256" key="7">
    <source>
        <dbReference type="ARBA" id="ARBA00048816"/>
    </source>
</evidence>
<feature type="binding site" evidence="8">
    <location>
        <position position="226"/>
    </location>
    <ligand>
        <name>L-glutamine</name>
        <dbReference type="ChEBI" id="CHEBI:58359"/>
    </ligand>
</feature>
<keyword evidence="11" id="KW-1185">Reference proteome</keyword>
<accession>A0A0E4GDQ3</accession>
<feature type="binding site" evidence="8">
    <location>
        <position position="48"/>
    </location>
    <ligand>
        <name>L-glutamine</name>
        <dbReference type="ChEBI" id="CHEBI:58359"/>
    </ligand>
</feature>
<dbReference type="PRINTS" id="PR00099">
    <property type="entry name" value="CPSGATASE"/>
</dbReference>
<dbReference type="OrthoDB" id="9804328at2"/>
<feature type="binding site" evidence="8">
    <location>
        <position position="257"/>
    </location>
    <ligand>
        <name>L-glutamine</name>
        <dbReference type="ChEBI" id="CHEBI:58359"/>
    </ligand>
</feature>
<dbReference type="SUPFAM" id="SSF52021">
    <property type="entry name" value="Carbamoyl phosphate synthetase, small subunit N-terminal domain"/>
    <property type="match status" value="1"/>
</dbReference>
<dbReference type="SUPFAM" id="SSF52317">
    <property type="entry name" value="Class I glutamine amidotransferase-like"/>
    <property type="match status" value="1"/>
</dbReference>
<dbReference type="Gene3D" id="3.40.50.880">
    <property type="match status" value="1"/>
</dbReference>
<evidence type="ECO:0000256" key="1">
    <source>
        <dbReference type="ARBA" id="ARBA00005077"/>
    </source>
</evidence>
<dbReference type="Gene3D" id="3.50.30.20">
    <property type="entry name" value="Carbamoyl-phosphate synthase small subunit, N-terminal domain"/>
    <property type="match status" value="1"/>
</dbReference>
<gene>
    <name evidence="8" type="primary">carA</name>
    <name evidence="10" type="ORF">1440</name>
</gene>
<feature type="binding site" evidence="8">
    <location>
        <position position="228"/>
    </location>
    <ligand>
        <name>L-glutamine</name>
        <dbReference type="ChEBI" id="CHEBI:58359"/>
    </ligand>
</feature>
<feature type="region of interest" description="CPSase" evidence="8">
    <location>
        <begin position="1"/>
        <end position="177"/>
    </location>
</feature>
<dbReference type="InterPro" id="IPR029062">
    <property type="entry name" value="Class_I_gatase-like"/>
</dbReference>
<dbReference type="InterPro" id="IPR035686">
    <property type="entry name" value="CPSase_GATase1"/>
</dbReference>
<name>A0A0E4GDQ3_9FIRM</name>
<evidence type="ECO:0000313" key="10">
    <source>
        <dbReference type="EMBL" id="CFX55782.1"/>
    </source>
</evidence>
<dbReference type="STRING" id="690567.1440"/>
<dbReference type="GO" id="GO:0006526">
    <property type="term" value="P:L-arginine biosynthetic process"/>
    <property type="evidence" value="ECO:0007669"/>
    <property type="project" value="UniProtKB-UniRule"/>
</dbReference>
<dbReference type="EMBL" id="CGIH01000026">
    <property type="protein sequence ID" value="CFX55782.1"/>
    <property type="molecule type" value="Genomic_DNA"/>
</dbReference>
<protein>
    <recommendedName>
        <fullName evidence="8">Carbamoyl phosphate synthase small chain</fullName>
        <ecNumber evidence="8">6.3.5.5</ecNumber>
    </recommendedName>
    <alternativeName>
        <fullName evidence="8">Carbamoyl phosphate synthetase glutamine chain</fullName>
    </alternativeName>
</protein>
<evidence type="ECO:0000256" key="4">
    <source>
        <dbReference type="ARBA" id="ARBA00022741"/>
    </source>
</evidence>
<evidence type="ECO:0000256" key="2">
    <source>
        <dbReference type="ARBA" id="ARBA00007800"/>
    </source>
</evidence>
<comment type="catalytic activity">
    <reaction evidence="8">
        <text>L-glutamine + H2O = L-glutamate + NH4(+)</text>
        <dbReference type="Rhea" id="RHEA:15889"/>
        <dbReference type="ChEBI" id="CHEBI:15377"/>
        <dbReference type="ChEBI" id="CHEBI:28938"/>
        <dbReference type="ChEBI" id="CHEBI:29985"/>
        <dbReference type="ChEBI" id="CHEBI:58359"/>
    </reaction>
</comment>
<keyword evidence="8" id="KW-0055">Arginine biosynthesis</keyword>
<dbReference type="PANTHER" id="PTHR43418">
    <property type="entry name" value="MULTIFUNCTIONAL TRYPTOPHAN BIOSYNTHESIS PROTEIN-RELATED"/>
    <property type="match status" value="1"/>
</dbReference>
<dbReference type="GO" id="GO:0044205">
    <property type="term" value="P:'de novo' UMP biosynthetic process"/>
    <property type="evidence" value="ECO:0007669"/>
    <property type="project" value="UniProtKB-UniRule"/>
</dbReference>
<dbReference type="InterPro" id="IPR017926">
    <property type="entry name" value="GATASE"/>
</dbReference>
<dbReference type="Proteomes" id="UP000045545">
    <property type="component" value="Unassembled WGS sequence"/>
</dbReference>
<dbReference type="PROSITE" id="PS51273">
    <property type="entry name" value="GATASE_TYPE_1"/>
    <property type="match status" value="1"/>
</dbReference>
<feature type="active site" description="Nucleophile" evidence="8">
    <location>
        <position position="253"/>
    </location>
</feature>
<feature type="binding site" evidence="8">
    <location>
        <position position="297"/>
    </location>
    <ligand>
        <name>L-glutamine</name>
        <dbReference type="ChEBI" id="CHEBI:58359"/>
    </ligand>
</feature>
<comment type="pathway">
    <text evidence="1 8">Amino-acid biosynthesis; L-arginine biosynthesis; carbamoyl phosphate from bicarbonate: step 1/1.</text>
</comment>
<dbReference type="PANTHER" id="PTHR43418:SF7">
    <property type="entry name" value="CARBAMOYL-PHOSPHATE SYNTHASE SMALL CHAIN"/>
    <property type="match status" value="1"/>
</dbReference>
<evidence type="ECO:0000256" key="5">
    <source>
        <dbReference type="ARBA" id="ARBA00022840"/>
    </source>
</evidence>
<dbReference type="NCBIfam" id="NF009475">
    <property type="entry name" value="PRK12838.1"/>
    <property type="match status" value="1"/>
</dbReference>
<dbReference type="SMART" id="SM01097">
    <property type="entry name" value="CPSase_sm_chain"/>
    <property type="match status" value="1"/>
</dbReference>
<dbReference type="NCBIfam" id="TIGR01368">
    <property type="entry name" value="CPSaseIIsmall"/>
    <property type="match status" value="1"/>
</dbReference>
<feature type="binding site" evidence="8">
    <location>
        <position position="298"/>
    </location>
    <ligand>
        <name>L-glutamine</name>
        <dbReference type="ChEBI" id="CHEBI:58359"/>
    </ligand>
</feature>
<dbReference type="PRINTS" id="PR00096">
    <property type="entry name" value="GATASE"/>
</dbReference>
<dbReference type="InterPro" id="IPR002474">
    <property type="entry name" value="CarbamoylP_synth_ssu_N"/>
</dbReference>
<comment type="catalytic activity">
    <reaction evidence="7 8">
        <text>hydrogencarbonate + L-glutamine + 2 ATP + H2O = carbamoyl phosphate + L-glutamate + 2 ADP + phosphate + 2 H(+)</text>
        <dbReference type="Rhea" id="RHEA:18633"/>
        <dbReference type="ChEBI" id="CHEBI:15377"/>
        <dbReference type="ChEBI" id="CHEBI:15378"/>
        <dbReference type="ChEBI" id="CHEBI:17544"/>
        <dbReference type="ChEBI" id="CHEBI:29985"/>
        <dbReference type="ChEBI" id="CHEBI:30616"/>
        <dbReference type="ChEBI" id="CHEBI:43474"/>
        <dbReference type="ChEBI" id="CHEBI:58228"/>
        <dbReference type="ChEBI" id="CHEBI:58359"/>
        <dbReference type="ChEBI" id="CHEBI:456216"/>
        <dbReference type="EC" id="6.3.5.5"/>
    </reaction>
</comment>
<comment type="similarity">
    <text evidence="2 8">Belongs to the CarA family.</text>
</comment>
<dbReference type="RefSeq" id="WP_046497062.1">
    <property type="nucleotide sequence ID" value="NZ_CGIH01000026.1"/>
</dbReference>
<reference evidence="10 11" key="1">
    <citation type="submission" date="2015-03" db="EMBL/GenBank/DDBJ databases">
        <authorList>
            <person name="Murphy D."/>
        </authorList>
    </citation>
    <scope>NUCLEOTIDE SEQUENCE [LARGE SCALE GENOMIC DNA]</scope>
    <source>
        <strain evidence="10 11">OL-4</strain>
    </source>
</reference>
<feature type="binding site" evidence="8">
    <location>
        <position position="295"/>
    </location>
    <ligand>
        <name>L-glutamine</name>
        <dbReference type="ChEBI" id="CHEBI:58359"/>
    </ligand>
</feature>